<evidence type="ECO:0000256" key="9">
    <source>
        <dbReference type="ARBA" id="ARBA00022840"/>
    </source>
</evidence>
<keyword evidence="9 14" id="KW-0067">ATP-binding</keyword>
<dbReference type="SUPFAM" id="SSF55060">
    <property type="entry name" value="GHMP Kinase, C-terminal domain"/>
    <property type="match status" value="1"/>
</dbReference>
<dbReference type="PANTHER" id="PTHR43290">
    <property type="entry name" value="MEVALONATE KINASE"/>
    <property type="match status" value="1"/>
</dbReference>
<feature type="domain" description="GHMP kinase N-terminal" evidence="15">
    <location>
        <begin position="152"/>
        <end position="218"/>
    </location>
</feature>
<dbReference type="PhylomeDB" id="A0A060TB02"/>
<dbReference type="NCBIfam" id="TIGR00549">
    <property type="entry name" value="mevalon_kin"/>
    <property type="match status" value="1"/>
</dbReference>
<evidence type="ECO:0000256" key="14">
    <source>
        <dbReference type="RuleBase" id="RU363087"/>
    </source>
</evidence>
<dbReference type="InterPro" id="IPR036554">
    <property type="entry name" value="GHMP_kinase_C_sf"/>
</dbReference>
<evidence type="ECO:0000256" key="4">
    <source>
        <dbReference type="ARBA" id="ARBA00022490"/>
    </source>
</evidence>
<reference evidence="17" key="2">
    <citation type="submission" date="2014-06" db="EMBL/GenBank/DDBJ databases">
        <title>The complete genome of Blastobotrys (Arxula) adeninivorans LS3 - a yeast of biotechnological interest.</title>
        <authorList>
            <person name="Kunze G."/>
            <person name="Gaillardin C."/>
            <person name="Czernicka M."/>
            <person name="Durrens P."/>
            <person name="Martin T."/>
            <person name="Boer E."/>
            <person name="Gabaldon T."/>
            <person name="Cruz J."/>
            <person name="Talla E."/>
            <person name="Marck C."/>
            <person name="Goffeau A."/>
            <person name="Barbe V."/>
            <person name="Baret P."/>
            <person name="Baronian K."/>
            <person name="Beier S."/>
            <person name="Bleykasten C."/>
            <person name="Bode R."/>
            <person name="Casaregola S."/>
            <person name="Despons L."/>
            <person name="Fairhead C."/>
            <person name="Giersberg M."/>
            <person name="Gierski P."/>
            <person name="Hahnel U."/>
            <person name="Hartmann A."/>
            <person name="Jankowska D."/>
            <person name="Jubin C."/>
            <person name="Jung P."/>
            <person name="Lafontaine I."/>
            <person name="Leh-Louis V."/>
            <person name="Lemaire M."/>
            <person name="Marcet-Houben M."/>
            <person name="Mascher M."/>
            <person name="Morel G."/>
            <person name="Richard G.-F."/>
            <person name="Riechen J."/>
            <person name="Sacerdot C."/>
            <person name="Sarkar A."/>
            <person name="Savel G."/>
            <person name="Schacherer J."/>
            <person name="Sherman D."/>
            <person name="Straub M.-L."/>
            <person name="Stein N."/>
            <person name="Thierry A."/>
            <person name="Trautwein-Schult A."/>
            <person name="Westhof E."/>
            <person name="Worch S."/>
            <person name="Dujon B."/>
            <person name="Souciet J.-L."/>
            <person name="Wincker P."/>
            <person name="Scholz U."/>
            <person name="Neuveglise N."/>
        </authorList>
    </citation>
    <scope>NUCLEOTIDE SEQUENCE</scope>
    <source>
        <strain evidence="17">LS3</strain>
    </source>
</reference>
<dbReference type="InterPro" id="IPR006205">
    <property type="entry name" value="Mev_gal_kin"/>
</dbReference>
<gene>
    <name evidence="17" type="ORF">GNLVRS02_ARAD1D30602g</name>
</gene>
<organism evidence="17">
    <name type="scientific">Blastobotrys adeninivorans</name>
    <name type="common">Yeast</name>
    <name type="synonym">Arxula adeninivorans</name>
    <dbReference type="NCBI Taxonomy" id="409370"/>
    <lineage>
        <taxon>Eukaryota</taxon>
        <taxon>Fungi</taxon>
        <taxon>Dikarya</taxon>
        <taxon>Ascomycota</taxon>
        <taxon>Saccharomycotina</taxon>
        <taxon>Dipodascomycetes</taxon>
        <taxon>Dipodascales</taxon>
        <taxon>Trichomonascaceae</taxon>
        <taxon>Blastobotrys</taxon>
    </lineage>
</organism>
<keyword evidence="14" id="KW-1207">Sterol metabolism</keyword>
<dbReference type="GO" id="GO:0004496">
    <property type="term" value="F:mevalonate kinase activity"/>
    <property type="evidence" value="ECO:0007669"/>
    <property type="project" value="UniProtKB-EC"/>
</dbReference>
<dbReference type="InterPro" id="IPR006203">
    <property type="entry name" value="GHMP_knse_ATP-bd_CS"/>
</dbReference>
<comment type="similarity">
    <text evidence="2 14">Belongs to the GHMP kinase family. Mevalonate kinase subfamily.</text>
</comment>
<keyword evidence="14" id="KW-0752">Steroid biosynthesis</keyword>
<dbReference type="Pfam" id="PF00288">
    <property type="entry name" value="GHMP_kinases_N"/>
    <property type="match status" value="1"/>
</dbReference>
<dbReference type="GO" id="GO:0019287">
    <property type="term" value="P:isopentenyl diphosphate biosynthetic process, mevalonate pathway"/>
    <property type="evidence" value="ECO:0007669"/>
    <property type="project" value="UniProtKB-UniPathway"/>
</dbReference>
<accession>A0A060TB02</accession>
<evidence type="ECO:0000256" key="7">
    <source>
        <dbReference type="ARBA" id="ARBA00022741"/>
    </source>
</evidence>
<dbReference type="Gene3D" id="3.30.70.890">
    <property type="entry name" value="GHMP kinase, C-terminal domain"/>
    <property type="match status" value="1"/>
</dbReference>
<evidence type="ECO:0000256" key="2">
    <source>
        <dbReference type="ARBA" id="ARBA00006495"/>
    </source>
</evidence>
<evidence type="ECO:0000256" key="11">
    <source>
        <dbReference type="ARBA" id="ARBA00023098"/>
    </source>
</evidence>
<comment type="pathway">
    <text evidence="13 14">Isoprenoid biosynthesis; isopentenyl diphosphate biosynthesis via mevalonate pathway; isopentenyl diphosphate from (R)-mevalonate: step 1/3.</text>
</comment>
<keyword evidence="11 14" id="KW-0443">Lipid metabolism</keyword>
<dbReference type="PANTHER" id="PTHR43290:SF2">
    <property type="entry name" value="MEVALONATE KINASE"/>
    <property type="match status" value="1"/>
</dbReference>
<keyword evidence="5 14" id="KW-0444">Lipid biosynthesis</keyword>
<reference evidence="17" key="1">
    <citation type="submission" date="2014-02" db="EMBL/GenBank/DDBJ databases">
        <authorList>
            <person name="Genoscope - CEA"/>
        </authorList>
    </citation>
    <scope>NUCLEOTIDE SEQUENCE</scope>
    <source>
        <strain evidence="17">LS3</strain>
    </source>
</reference>
<dbReference type="PROSITE" id="PS00627">
    <property type="entry name" value="GHMP_KINASES_ATP"/>
    <property type="match status" value="1"/>
</dbReference>
<dbReference type="SUPFAM" id="SSF54211">
    <property type="entry name" value="Ribosomal protein S5 domain 2-like"/>
    <property type="match status" value="1"/>
</dbReference>
<keyword evidence="7 14" id="KW-0547">Nucleotide-binding</keyword>
<dbReference type="GO" id="GO:0005524">
    <property type="term" value="F:ATP binding"/>
    <property type="evidence" value="ECO:0007669"/>
    <property type="project" value="UniProtKB-KW"/>
</dbReference>
<keyword evidence="10" id="KW-0460">Magnesium</keyword>
<dbReference type="Pfam" id="PF08544">
    <property type="entry name" value="GHMP_kinases_C"/>
    <property type="match status" value="1"/>
</dbReference>
<dbReference type="InterPro" id="IPR006204">
    <property type="entry name" value="GHMP_kinase_N_dom"/>
</dbReference>
<evidence type="ECO:0000256" key="3">
    <source>
        <dbReference type="ARBA" id="ARBA00012103"/>
    </source>
</evidence>
<evidence type="ECO:0000259" key="16">
    <source>
        <dbReference type="Pfam" id="PF08544"/>
    </source>
</evidence>
<evidence type="ECO:0000256" key="8">
    <source>
        <dbReference type="ARBA" id="ARBA00022777"/>
    </source>
</evidence>
<sequence length="415" mass="44073">MIPPYNGFFLEGTRTLYDPEQTRSVTMTATSGVPEVPFVVSSPGKVILFGEHSVVYGEPAIAASVALKTYLHVSSSSEKKVTLLFPDTKLQMSWNISDLPFAKTPGEVPTELDSTVLKNLEPCLANIDDTFQHAAALAFLYLYVHLMSPECGGFVFAARSVLPIGAGLGSSASMSVCMAGALLHLRGQASLEVINSWAFIGEKCIQGNPSGIDNNVAARGGAVMFKRAVRPGDKAVLRPLALRPLNLLLTNTRVPRRSKELVANVGELVKTRPAIANPILESMGHLVTEAEQALADGDMSTLQHLVRLNHGLLVSLGVSHTSLEKIRIASQDLDLGETKLTGAGGGGCGITLVKDGVAESSISSFRAALPDYEVFETVLGGPGVGVASAATTSDQFLDQFDSTSLDNLNWTYWSS</sequence>
<comment type="catalytic activity">
    <reaction evidence="12">
        <text>(R)-mevalonate + ATP = (R)-5-phosphomevalonate + ADP + H(+)</text>
        <dbReference type="Rhea" id="RHEA:17065"/>
        <dbReference type="ChEBI" id="CHEBI:15378"/>
        <dbReference type="ChEBI" id="CHEBI:30616"/>
        <dbReference type="ChEBI" id="CHEBI:36464"/>
        <dbReference type="ChEBI" id="CHEBI:58146"/>
        <dbReference type="ChEBI" id="CHEBI:456216"/>
        <dbReference type="EC" id="2.7.1.36"/>
    </reaction>
    <physiologicalReaction direction="left-to-right" evidence="12">
        <dbReference type="Rhea" id="RHEA:17066"/>
    </physiologicalReaction>
</comment>
<dbReference type="GO" id="GO:0005829">
    <property type="term" value="C:cytosol"/>
    <property type="evidence" value="ECO:0007669"/>
    <property type="project" value="TreeGrafter"/>
</dbReference>
<evidence type="ECO:0000256" key="12">
    <source>
        <dbReference type="ARBA" id="ARBA00029310"/>
    </source>
</evidence>
<keyword evidence="14" id="KW-0756">Sterol biosynthesis</keyword>
<dbReference type="GO" id="GO:0006696">
    <property type="term" value="P:ergosterol biosynthetic process"/>
    <property type="evidence" value="ECO:0007669"/>
    <property type="project" value="TreeGrafter"/>
</dbReference>
<comment type="subcellular location">
    <subcellularLocation>
        <location evidence="1 14">Cytoplasm</location>
    </subcellularLocation>
</comment>
<dbReference type="Gene3D" id="3.30.230.10">
    <property type="match status" value="1"/>
</dbReference>
<evidence type="ECO:0000256" key="5">
    <source>
        <dbReference type="ARBA" id="ARBA00022516"/>
    </source>
</evidence>
<dbReference type="InterPro" id="IPR013750">
    <property type="entry name" value="GHMP_kinase_C_dom"/>
</dbReference>
<feature type="domain" description="GHMP kinase C-terminal" evidence="16">
    <location>
        <begin position="291"/>
        <end position="360"/>
    </location>
</feature>
<evidence type="ECO:0000313" key="17">
    <source>
        <dbReference type="EMBL" id="CDP38255.1"/>
    </source>
</evidence>
<dbReference type="EC" id="2.7.1.36" evidence="3 14"/>
<dbReference type="InterPro" id="IPR020568">
    <property type="entry name" value="Ribosomal_Su5_D2-typ_SF"/>
</dbReference>
<protein>
    <recommendedName>
        <fullName evidence="3 14">Mevalonate kinase</fullName>
        <shortName evidence="14">MK</shortName>
        <ecNumber evidence="3 14">2.7.1.36</ecNumber>
    </recommendedName>
</protein>
<evidence type="ECO:0000256" key="6">
    <source>
        <dbReference type="ARBA" id="ARBA00022679"/>
    </source>
</evidence>
<name>A0A060TB02_BLAAD</name>
<dbReference type="EMBL" id="HG937694">
    <property type="protein sequence ID" value="CDP38255.1"/>
    <property type="molecule type" value="Genomic_DNA"/>
</dbReference>
<evidence type="ECO:0000259" key="15">
    <source>
        <dbReference type="Pfam" id="PF00288"/>
    </source>
</evidence>
<keyword evidence="8 14" id="KW-0418">Kinase</keyword>
<dbReference type="InterPro" id="IPR014721">
    <property type="entry name" value="Ribsml_uS5_D2-typ_fold_subgr"/>
</dbReference>
<comment type="function">
    <text evidence="14">Mevalonate kinase; part of the second module of ergosterol biosynthesis pathway that includes the middle steps of the pathway. The second module is carried out in the vacuole and involves the formation of farnesyl diphosphate, which is also an important intermediate in the biosynthesis of ubiquinone, dolichol, heme and prenylated proteins.</text>
</comment>
<proteinExistence type="inferred from homology"/>
<evidence type="ECO:0000256" key="10">
    <source>
        <dbReference type="ARBA" id="ARBA00022842"/>
    </source>
</evidence>
<keyword evidence="14" id="KW-0753">Steroid metabolism</keyword>
<keyword evidence="4 14" id="KW-0963">Cytoplasm</keyword>
<dbReference type="AlphaFoldDB" id="A0A060TB02"/>
<evidence type="ECO:0000256" key="1">
    <source>
        <dbReference type="ARBA" id="ARBA00004496"/>
    </source>
</evidence>
<evidence type="ECO:0000256" key="13">
    <source>
        <dbReference type="ARBA" id="ARBA00029438"/>
    </source>
</evidence>
<dbReference type="UniPathway" id="UPA00057">
    <property type="reaction ID" value="UER00098"/>
</dbReference>
<keyword evidence="6 14" id="KW-0808">Transferase</keyword>
<dbReference type="PRINTS" id="PR00959">
    <property type="entry name" value="MEVGALKINASE"/>
</dbReference>